<protein>
    <recommendedName>
        <fullName evidence="3">BED-type domain-containing protein</fullName>
    </recommendedName>
</protein>
<evidence type="ECO:0000313" key="1">
    <source>
        <dbReference type="EMBL" id="KAJ0186908.1"/>
    </source>
</evidence>
<dbReference type="Proteomes" id="UP000235145">
    <property type="component" value="Unassembled WGS sequence"/>
</dbReference>
<proteinExistence type="predicted"/>
<dbReference type="AlphaFoldDB" id="A0A9R1UH70"/>
<keyword evidence="2" id="KW-1185">Reference proteome</keyword>
<evidence type="ECO:0000313" key="2">
    <source>
        <dbReference type="Proteomes" id="UP000235145"/>
    </source>
</evidence>
<organism evidence="1 2">
    <name type="scientific">Lactuca sativa</name>
    <name type="common">Garden lettuce</name>
    <dbReference type="NCBI Taxonomy" id="4236"/>
    <lineage>
        <taxon>Eukaryota</taxon>
        <taxon>Viridiplantae</taxon>
        <taxon>Streptophyta</taxon>
        <taxon>Embryophyta</taxon>
        <taxon>Tracheophyta</taxon>
        <taxon>Spermatophyta</taxon>
        <taxon>Magnoliopsida</taxon>
        <taxon>eudicotyledons</taxon>
        <taxon>Gunneridae</taxon>
        <taxon>Pentapetalae</taxon>
        <taxon>asterids</taxon>
        <taxon>campanulids</taxon>
        <taxon>Asterales</taxon>
        <taxon>Asteraceae</taxon>
        <taxon>Cichorioideae</taxon>
        <taxon>Cichorieae</taxon>
        <taxon>Lactucinae</taxon>
        <taxon>Lactuca</taxon>
    </lineage>
</organism>
<accession>A0A9R1UH70</accession>
<sequence length="107" mass="12448">MENWVPNQKTQIDDEDVFVDNTQVEGTSQTTKPKKRKYVLRAACWANHDVVHIDKVRLSKCKKCGTLLKTESDRNGTSTMIRHTKRCKMNPNNLEKKLELQTTLNFK</sequence>
<dbReference type="EMBL" id="NBSK02000009">
    <property type="protein sequence ID" value="KAJ0186908.1"/>
    <property type="molecule type" value="Genomic_DNA"/>
</dbReference>
<comment type="caution">
    <text evidence="1">The sequence shown here is derived from an EMBL/GenBank/DDBJ whole genome shotgun (WGS) entry which is preliminary data.</text>
</comment>
<name>A0A9R1UH70_LACSA</name>
<dbReference type="SMART" id="SM00614">
    <property type="entry name" value="ZnF_BED"/>
    <property type="match status" value="1"/>
</dbReference>
<gene>
    <name evidence="1" type="ORF">LSAT_V11C900472480</name>
</gene>
<evidence type="ECO:0008006" key="3">
    <source>
        <dbReference type="Google" id="ProtNLM"/>
    </source>
</evidence>
<reference evidence="1 2" key="1">
    <citation type="journal article" date="2017" name="Nat. Commun.">
        <title>Genome assembly with in vitro proximity ligation data and whole-genome triplication in lettuce.</title>
        <authorList>
            <person name="Reyes-Chin-Wo S."/>
            <person name="Wang Z."/>
            <person name="Yang X."/>
            <person name="Kozik A."/>
            <person name="Arikit S."/>
            <person name="Song C."/>
            <person name="Xia L."/>
            <person name="Froenicke L."/>
            <person name="Lavelle D.O."/>
            <person name="Truco M.J."/>
            <person name="Xia R."/>
            <person name="Zhu S."/>
            <person name="Xu C."/>
            <person name="Xu H."/>
            <person name="Xu X."/>
            <person name="Cox K."/>
            <person name="Korf I."/>
            <person name="Meyers B.C."/>
            <person name="Michelmore R.W."/>
        </authorList>
    </citation>
    <scope>NUCLEOTIDE SEQUENCE [LARGE SCALE GENOMIC DNA]</scope>
    <source>
        <strain evidence="2">cv. Salinas</strain>
        <tissue evidence="1">Seedlings</tissue>
    </source>
</reference>